<reference evidence="7" key="2">
    <citation type="submission" date="2011-11" db="EMBL/GenBank/DDBJ databases">
        <authorList>
            <person name="Barker E."/>
        </authorList>
    </citation>
    <scope>NUCLEOTIDE SEQUENCE</scope>
    <source>
        <strain evidence="7">Birmingham 1</strain>
    </source>
</reference>
<feature type="transmembrane region" description="Helical" evidence="5">
    <location>
        <begin position="52"/>
        <end position="71"/>
    </location>
</feature>
<feature type="transmembrane region" description="Helical" evidence="5">
    <location>
        <begin position="316"/>
        <end position="333"/>
    </location>
</feature>
<dbReference type="OrthoDB" id="394818at2"/>
<keyword evidence="4 5" id="KW-0472">Membrane</keyword>
<comment type="subcellular location">
    <subcellularLocation>
        <location evidence="1">Membrane</location>
        <topology evidence="1">Multi-pass membrane protein</topology>
    </subcellularLocation>
</comment>
<dbReference type="InterPro" id="IPR004837">
    <property type="entry name" value="NaCa_Exmemb"/>
</dbReference>
<feature type="transmembrane region" description="Helical" evidence="5">
    <location>
        <begin position="278"/>
        <end position="296"/>
    </location>
</feature>
<keyword evidence="2 5" id="KW-0812">Transmembrane</keyword>
<feature type="transmembrane region" description="Helical" evidence="5">
    <location>
        <begin position="12"/>
        <end position="31"/>
    </location>
</feature>
<proteinExistence type="predicted"/>
<feature type="transmembrane region" description="Helical" evidence="5">
    <location>
        <begin position="354"/>
        <end position="375"/>
    </location>
</feature>
<keyword evidence="3 5" id="KW-1133">Transmembrane helix</keyword>
<feature type="transmembrane region" description="Helical" evidence="5">
    <location>
        <begin position="163"/>
        <end position="185"/>
    </location>
</feature>
<dbReference type="GO" id="GO:0055085">
    <property type="term" value="P:transmembrane transport"/>
    <property type="evidence" value="ECO:0007669"/>
    <property type="project" value="InterPro"/>
</dbReference>
<sequence>MLPSLFENSFLLLFFFLITSAGILYLSFLFTEAIKAVLSRFRLAENFVGSSLLAAGTSLAEAINAITAGIYDRVSEKESTEGVKYSLDSFYNLTGAISVQLVFLSLVAVIRKSRLAQTRNARQEYRAFTSAIFQDKITLWAISTVEIAILAICFIFPDISKNISIGAYNLIPLLFLILWIIYLLCAKKTNSETQVETVPNYTNIFEKYRNGQFLCLFSLIFFAFTALAFFNFNLVSNFEKVFSIPKNIGLGTLLSLITSFPEFASFTFLFLAKCYKTACAGFLGSALFNLVLPVLTQSIKGGWLFEPLSSDYSEQISIVIWLSSILLINLFFFRGFYSVESRSYVWNSRKENQVILWGGLVILTYILVACVIPIISKDNRAGVTQ</sequence>
<dbReference type="GO" id="GO:0016020">
    <property type="term" value="C:membrane"/>
    <property type="evidence" value="ECO:0007669"/>
    <property type="project" value="UniProtKB-SubCell"/>
</dbReference>
<evidence type="ECO:0000256" key="5">
    <source>
        <dbReference type="SAM" id="Phobius"/>
    </source>
</evidence>
<dbReference type="Gene3D" id="1.20.1420.30">
    <property type="entry name" value="NCX, central ion-binding region"/>
    <property type="match status" value="1"/>
</dbReference>
<gene>
    <name evidence="7" type="ORF">MHM_01350</name>
</gene>
<evidence type="ECO:0000313" key="7">
    <source>
        <dbReference type="EMBL" id="CCE66653.1"/>
    </source>
</evidence>
<evidence type="ECO:0000256" key="3">
    <source>
        <dbReference type="ARBA" id="ARBA00022989"/>
    </source>
</evidence>
<accession>G8C2V5</accession>
<name>G8C2V5_9MOLU</name>
<dbReference type="EMBL" id="HE613254">
    <property type="protein sequence ID" value="CCE66653.1"/>
    <property type="molecule type" value="Genomic_DNA"/>
</dbReference>
<evidence type="ECO:0000256" key="4">
    <source>
        <dbReference type="ARBA" id="ARBA00023136"/>
    </source>
</evidence>
<dbReference type="InterPro" id="IPR044880">
    <property type="entry name" value="NCX_ion-bd_dom_sf"/>
</dbReference>
<dbReference type="HOGENOM" id="CLU_717054_0_0_14"/>
<reference evidence="7" key="1">
    <citation type="submission" date="2011-11" db="EMBL/GenBank/DDBJ databases">
        <title>Complete genome sequence of Candidatus Mycoplasma haemominutum.</title>
        <authorList>
            <person name="Barker E.N."/>
            <person name="Darby A.C."/>
            <person name="Helps C.R."/>
            <person name="Peters I.R."/>
            <person name="Hughes M.A."/>
            <person name="Radford A.D."/>
            <person name="Novacco M."/>
            <person name="Boretti F."/>
            <person name="Hofmann-Lehmann R."/>
            <person name="Tasker S."/>
        </authorList>
    </citation>
    <scope>NUCLEOTIDE SEQUENCE</scope>
    <source>
        <strain evidence="7">Birmingham 1</strain>
    </source>
</reference>
<dbReference type="Pfam" id="PF01699">
    <property type="entry name" value="Na_Ca_ex"/>
    <property type="match status" value="1"/>
</dbReference>
<feature type="transmembrane region" description="Helical" evidence="5">
    <location>
        <begin position="213"/>
        <end position="236"/>
    </location>
</feature>
<dbReference type="RefSeq" id="WP_015511518.1">
    <property type="nucleotide sequence ID" value="NC_021007.1"/>
</dbReference>
<feature type="transmembrane region" description="Helical" evidence="5">
    <location>
        <begin position="91"/>
        <end position="110"/>
    </location>
</feature>
<dbReference type="AlphaFoldDB" id="G8C2V5"/>
<feature type="transmembrane region" description="Helical" evidence="5">
    <location>
        <begin position="248"/>
        <end position="271"/>
    </location>
</feature>
<evidence type="ECO:0000259" key="6">
    <source>
        <dbReference type="Pfam" id="PF01699"/>
    </source>
</evidence>
<feature type="domain" description="Sodium/calcium exchanger membrane region" evidence="6">
    <location>
        <begin position="12"/>
        <end position="184"/>
    </location>
</feature>
<organism evidence="7">
    <name type="scientific">Candidatus Mycoplasma haematominutum 'Birmingham 1'</name>
    <dbReference type="NCBI Taxonomy" id="1116213"/>
    <lineage>
        <taxon>Bacteria</taxon>
        <taxon>Bacillati</taxon>
        <taxon>Mycoplasmatota</taxon>
        <taxon>Mollicutes</taxon>
        <taxon>Mycoplasmataceae</taxon>
        <taxon>Mycoplasma</taxon>
    </lineage>
</organism>
<feature type="transmembrane region" description="Helical" evidence="5">
    <location>
        <begin position="137"/>
        <end position="157"/>
    </location>
</feature>
<evidence type="ECO:0000256" key="2">
    <source>
        <dbReference type="ARBA" id="ARBA00022692"/>
    </source>
</evidence>
<evidence type="ECO:0000256" key="1">
    <source>
        <dbReference type="ARBA" id="ARBA00004141"/>
    </source>
</evidence>
<protein>
    <submittedName>
        <fullName evidence="7">Ca2+ / Na+ antiporter</fullName>
    </submittedName>
</protein>
<dbReference type="KEGG" id="mhb:MHM_01350"/>